<name>A0A2Z5Y0Y2_9ENTE</name>
<dbReference type="Proteomes" id="UP000269226">
    <property type="component" value="Chromosome"/>
</dbReference>
<keyword evidence="1" id="KW-0449">Lipoprotein</keyword>
<evidence type="ECO:0000313" key="2">
    <source>
        <dbReference type="Proteomes" id="UP000269226"/>
    </source>
</evidence>
<proteinExistence type="predicted"/>
<accession>A0A2Z5Y0Y2</accession>
<protein>
    <submittedName>
        <fullName evidence="1">Putative lipoprotein</fullName>
    </submittedName>
</protein>
<dbReference type="EMBL" id="AP018492">
    <property type="protein sequence ID" value="BBC60450.1"/>
    <property type="molecule type" value="Genomic_DNA"/>
</dbReference>
<reference evidence="1 2" key="1">
    <citation type="submission" date="2018-01" db="EMBL/GenBank/DDBJ databases">
        <title>Whole genome sequence of Melissococcus plutonius DAT561.</title>
        <authorList>
            <person name="Okumura K."/>
            <person name="Takamatsu D."/>
            <person name="Okura M."/>
        </authorList>
    </citation>
    <scope>NUCLEOTIDE SEQUENCE [LARGE SCALE GENOMIC DNA]</scope>
    <source>
        <strain evidence="1 2">DAT561</strain>
    </source>
</reference>
<gene>
    <name evidence="1" type="ORF">DAT561_0311</name>
</gene>
<dbReference type="InterPro" id="IPR029058">
    <property type="entry name" value="AB_hydrolase_fold"/>
</dbReference>
<dbReference type="SUPFAM" id="SSF53474">
    <property type="entry name" value="alpha/beta-Hydrolases"/>
    <property type="match status" value="1"/>
</dbReference>
<evidence type="ECO:0000313" key="1">
    <source>
        <dbReference type="EMBL" id="BBC60450.1"/>
    </source>
</evidence>
<dbReference type="Pfam" id="PF06028">
    <property type="entry name" value="DUF915"/>
    <property type="match status" value="1"/>
</dbReference>
<dbReference type="AlphaFoldDB" id="A0A2Z5Y0Y2"/>
<dbReference type="Gene3D" id="3.40.50.1820">
    <property type="entry name" value="alpha/beta hydrolase"/>
    <property type="match status" value="1"/>
</dbReference>
<dbReference type="InterPro" id="IPR010315">
    <property type="entry name" value="DUF915_hydro-like"/>
</dbReference>
<organism evidence="1 2">
    <name type="scientific">Melissococcus plutonius</name>
    <dbReference type="NCBI Taxonomy" id="33970"/>
    <lineage>
        <taxon>Bacteria</taxon>
        <taxon>Bacillati</taxon>
        <taxon>Bacillota</taxon>
        <taxon>Bacilli</taxon>
        <taxon>Lactobacillales</taxon>
        <taxon>Enterococcaceae</taxon>
        <taxon>Melissococcus</taxon>
    </lineage>
</organism>
<sequence>MGCSKNEYDKNTAKLPKHSTAIEHSAPLYKQKSIPTLFIHGYAGGKSSFGHMIQRIEKTGAAKQALTLTIDDDGSIHSQGNWKEKNNPMIQVLFSNNKSHEWNQAEWIHQILVYLEKNDQVREVNIVGHSMGGVSTLRYLGNYGKDQNLPKIGKFIAIAAPFNEFIESKQSLKNLLQNGPNEQSPRYLDYISMKENYPQTMQVDLLAGQLSQKELTDGRVPLSSSLAVFSLLKNQAITIKQHVYKGKQTQHSQLHENPKIDQEIIDFLWR</sequence>